<evidence type="ECO:0000256" key="7">
    <source>
        <dbReference type="SAM" id="Coils"/>
    </source>
</evidence>
<comment type="function">
    <text evidence="6">Clathrin is the major protein of the polyhedral coat of coated pits and vesicles.</text>
</comment>
<keyword evidence="5 6" id="KW-0968">Cytoplasmic vesicle</keyword>
<reference evidence="8" key="1">
    <citation type="submission" date="2020-12" db="EMBL/GenBank/DDBJ databases">
        <title>Metabolic potential, ecology and presence of endohyphal bacteria is reflected in genomic diversity of Mucoromycotina.</title>
        <authorList>
            <person name="Muszewska A."/>
            <person name="Okrasinska A."/>
            <person name="Steczkiewicz K."/>
            <person name="Drgas O."/>
            <person name="Orlowska M."/>
            <person name="Perlinska-Lenart U."/>
            <person name="Aleksandrzak-Piekarczyk T."/>
            <person name="Szatraj K."/>
            <person name="Zielenkiewicz U."/>
            <person name="Pilsyk S."/>
            <person name="Malc E."/>
            <person name="Mieczkowski P."/>
            <person name="Kruszewska J.S."/>
            <person name="Biernat P."/>
            <person name="Pawlowska J."/>
        </authorList>
    </citation>
    <scope>NUCLEOTIDE SEQUENCE</scope>
    <source>
        <strain evidence="8">WA0000017839</strain>
    </source>
</reference>
<gene>
    <name evidence="8" type="ORF">INT47_005870</name>
</gene>
<dbReference type="GO" id="GO:0005198">
    <property type="term" value="F:structural molecule activity"/>
    <property type="evidence" value="ECO:0007669"/>
    <property type="project" value="InterPro"/>
</dbReference>
<evidence type="ECO:0000256" key="1">
    <source>
        <dbReference type="ARBA" id="ARBA00004180"/>
    </source>
</evidence>
<dbReference type="GO" id="GO:0030130">
    <property type="term" value="C:clathrin coat of trans-Golgi network vesicle"/>
    <property type="evidence" value="ECO:0007669"/>
    <property type="project" value="InterPro"/>
</dbReference>
<feature type="coiled-coil region" evidence="7">
    <location>
        <begin position="73"/>
        <end position="130"/>
    </location>
</feature>
<sequence length="189" mass="21797">MSDFGDFNSDPTADFFARERAVLGQDADFFSSNFETVASPPPSFESNFPKAEHLESSQAFHKAMLPDAEPDVVRQWREKQAEVIAQRDRQEAERKAEVINRAREDIDKFYEEYNDRKQRAIEENRDREDKHVLKRQETPSNIWSSVVSEINITNSKAAFPTRDVSRMKSLLMDLRKDKNAPGTIIISGQ</sequence>
<dbReference type="OrthoDB" id="5512at2759"/>
<evidence type="ECO:0000256" key="4">
    <source>
        <dbReference type="ARBA" id="ARBA00023176"/>
    </source>
</evidence>
<dbReference type="PANTHER" id="PTHR10639">
    <property type="entry name" value="CLATHRIN LIGHT CHAIN"/>
    <property type="match status" value="1"/>
</dbReference>
<keyword evidence="9" id="KW-1185">Reference proteome</keyword>
<comment type="similarity">
    <text evidence="2 6">Belongs to the clathrin light chain family.</text>
</comment>
<comment type="caution">
    <text evidence="8">The sequence shown here is derived from an EMBL/GenBank/DDBJ whole genome shotgun (WGS) entry which is preliminary data.</text>
</comment>
<keyword evidence="4 6" id="KW-0168">Coated pit</keyword>
<dbReference type="GO" id="GO:0006886">
    <property type="term" value="P:intracellular protein transport"/>
    <property type="evidence" value="ECO:0007669"/>
    <property type="project" value="InterPro"/>
</dbReference>
<protein>
    <recommendedName>
        <fullName evidence="6">Clathrin light chain</fullName>
    </recommendedName>
</protein>
<proteinExistence type="inferred from homology"/>
<dbReference type="EMBL" id="JAEPRD010000036">
    <property type="protein sequence ID" value="KAG2205496.1"/>
    <property type="molecule type" value="Genomic_DNA"/>
</dbReference>
<keyword evidence="3 6" id="KW-0472">Membrane</keyword>
<dbReference type="InterPro" id="IPR000996">
    <property type="entry name" value="Clathrin_L-chain"/>
</dbReference>
<name>A0A8H7R6R6_9FUNG</name>
<dbReference type="Proteomes" id="UP000603453">
    <property type="component" value="Unassembled WGS sequence"/>
</dbReference>
<evidence type="ECO:0000313" key="8">
    <source>
        <dbReference type="EMBL" id="KAG2205496.1"/>
    </source>
</evidence>
<dbReference type="AlphaFoldDB" id="A0A8H7R6R6"/>
<evidence type="ECO:0000256" key="6">
    <source>
        <dbReference type="RuleBase" id="RU363137"/>
    </source>
</evidence>
<accession>A0A8H7R6R6</accession>
<comment type="subcellular location">
    <subcellularLocation>
        <location evidence="1 6">Cytoplasmic vesicle membrane</location>
        <topology evidence="1 6">Peripheral membrane protein</topology>
        <orientation evidence="1 6">Cytoplasmic side</orientation>
    </subcellularLocation>
    <subcellularLocation>
        <location evidence="6">Membrane</location>
        <location evidence="6">Coated pit</location>
        <topology evidence="6">Peripheral membrane protein</topology>
        <orientation evidence="6">Cytoplasmic side</orientation>
    </subcellularLocation>
    <text evidence="6">Cytoplasmic face of coated pits and vesicles.</text>
</comment>
<keyword evidence="7" id="KW-0175">Coiled coil</keyword>
<dbReference type="GO" id="GO:0072583">
    <property type="term" value="P:clathrin-dependent endocytosis"/>
    <property type="evidence" value="ECO:0007669"/>
    <property type="project" value="TreeGrafter"/>
</dbReference>
<dbReference type="Pfam" id="PF01086">
    <property type="entry name" value="Clathrin_lg_ch"/>
    <property type="match status" value="1"/>
</dbReference>
<evidence type="ECO:0000256" key="3">
    <source>
        <dbReference type="ARBA" id="ARBA00023136"/>
    </source>
</evidence>
<evidence type="ECO:0000256" key="5">
    <source>
        <dbReference type="ARBA" id="ARBA00023329"/>
    </source>
</evidence>
<dbReference type="GO" id="GO:0032050">
    <property type="term" value="F:clathrin heavy chain binding"/>
    <property type="evidence" value="ECO:0007669"/>
    <property type="project" value="TreeGrafter"/>
</dbReference>
<evidence type="ECO:0000256" key="2">
    <source>
        <dbReference type="ARBA" id="ARBA00005263"/>
    </source>
</evidence>
<evidence type="ECO:0000313" key="9">
    <source>
        <dbReference type="Proteomes" id="UP000603453"/>
    </source>
</evidence>
<dbReference type="GO" id="GO:0030132">
    <property type="term" value="C:clathrin coat of coated pit"/>
    <property type="evidence" value="ECO:0007669"/>
    <property type="project" value="InterPro"/>
</dbReference>
<dbReference type="PANTHER" id="PTHR10639:SF7">
    <property type="entry name" value="CLATHRIN LIGHT CHAIN"/>
    <property type="match status" value="1"/>
</dbReference>
<organism evidence="8 9">
    <name type="scientific">Mucor saturninus</name>
    <dbReference type="NCBI Taxonomy" id="64648"/>
    <lineage>
        <taxon>Eukaryota</taxon>
        <taxon>Fungi</taxon>
        <taxon>Fungi incertae sedis</taxon>
        <taxon>Mucoromycota</taxon>
        <taxon>Mucoromycotina</taxon>
        <taxon>Mucoromycetes</taxon>
        <taxon>Mucorales</taxon>
        <taxon>Mucorineae</taxon>
        <taxon>Mucoraceae</taxon>
        <taxon>Mucor</taxon>
    </lineage>
</organism>